<protein>
    <submittedName>
        <fullName evidence="6">TetR/AcrR family transcriptional regulator</fullName>
    </submittedName>
</protein>
<keyword evidence="7" id="KW-1185">Reference proteome</keyword>
<gene>
    <name evidence="6" type="ORF">WCD58_06405</name>
</gene>
<keyword evidence="1" id="KW-0805">Transcription regulation</keyword>
<evidence type="ECO:0000256" key="1">
    <source>
        <dbReference type="ARBA" id="ARBA00023015"/>
    </source>
</evidence>
<accession>A0ABU8M064</accession>
<dbReference type="InterPro" id="IPR036271">
    <property type="entry name" value="Tet_transcr_reg_TetR-rel_C_sf"/>
</dbReference>
<name>A0ABU8M064_9PSEU</name>
<dbReference type="PROSITE" id="PS50977">
    <property type="entry name" value="HTH_TETR_2"/>
    <property type="match status" value="1"/>
</dbReference>
<reference evidence="6 7" key="1">
    <citation type="submission" date="2024-03" db="EMBL/GenBank/DDBJ databases">
        <title>Actinomycetospora sp. OC33-EN07, a novel actinomycete isolated from wild orchid (Aerides multiflora).</title>
        <authorList>
            <person name="Suriyachadkun C."/>
        </authorList>
    </citation>
    <scope>NUCLEOTIDE SEQUENCE [LARGE SCALE GENOMIC DNA]</scope>
    <source>
        <strain evidence="6 7">OC33-EN07</strain>
    </source>
</reference>
<dbReference type="SUPFAM" id="SSF48498">
    <property type="entry name" value="Tetracyclin repressor-like, C-terminal domain"/>
    <property type="match status" value="1"/>
</dbReference>
<feature type="DNA-binding region" description="H-T-H motif" evidence="4">
    <location>
        <begin position="28"/>
        <end position="47"/>
    </location>
</feature>
<organism evidence="6 7">
    <name type="scientific">Actinomycetospora flava</name>
    <dbReference type="NCBI Taxonomy" id="3129232"/>
    <lineage>
        <taxon>Bacteria</taxon>
        <taxon>Bacillati</taxon>
        <taxon>Actinomycetota</taxon>
        <taxon>Actinomycetes</taxon>
        <taxon>Pseudonocardiales</taxon>
        <taxon>Pseudonocardiaceae</taxon>
        <taxon>Actinomycetospora</taxon>
    </lineage>
</organism>
<dbReference type="EMBL" id="JBBEGM010000001">
    <property type="protein sequence ID" value="MEJ2860776.1"/>
    <property type="molecule type" value="Genomic_DNA"/>
</dbReference>
<evidence type="ECO:0000313" key="6">
    <source>
        <dbReference type="EMBL" id="MEJ2860776.1"/>
    </source>
</evidence>
<dbReference type="Pfam" id="PF21597">
    <property type="entry name" value="TetR_C_43"/>
    <property type="match status" value="1"/>
</dbReference>
<dbReference type="InterPro" id="IPR049445">
    <property type="entry name" value="TetR_SbtR-like_C"/>
</dbReference>
<evidence type="ECO:0000256" key="2">
    <source>
        <dbReference type="ARBA" id="ARBA00023125"/>
    </source>
</evidence>
<dbReference type="RefSeq" id="WP_337700644.1">
    <property type="nucleotide sequence ID" value="NZ_JBBEGM010000001.1"/>
</dbReference>
<dbReference type="PANTHER" id="PTHR30055:SF234">
    <property type="entry name" value="HTH-TYPE TRANSCRIPTIONAL REGULATOR BETI"/>
    <property type="match status" value="1"/>
</dbReference>
<feature type="domain" description="HTH tetR-type" evidence="5">
    <location>
        <begin position="7"/>
        <end position="65"/>
    </location>
</feature>
<keyword evidence="2 4" id="KW-0238">DNA-binding</keyword>
<evidence type="ECO:0000259" key="5">
    <source>
        <dbReference type="PROSITE" id="PS50977"/>
    </source>
</evidence>
<dbReference type="Pfam" id="PF00440">
    <property type="entry name" value="TetR_N"/>
    <property type="match status" value="1"/>
</dbReference>
<evidence type="ECO:0000313" key="7">
    <source>
        <dbReference type="Proteomes" id="UP001369736"/>
    </source>
</evidence>
<proteinExistence type="predicted"/>
<dbReference type="Gene3D" id="1.10.357.10">
    <property type="entry name" value="Tetracycline Repressor, domain 2"/>
    <property type="match status" value="1"/>
</dbReference>
<dbReference type="InterPro" id="IPR050109">
    <property type="entry name" value="HTH-type_TetR-like_transc_reg"/>
</dbReference>
<evidence type="ECO:0000256" key="4">
    <source>
        <dbReference type="PROSITE-ProRule" id="PRU00335"/>
    </source>
</evidence>
<comment type="caution">
    <text evidence="6">The sequence shown here is derived from an EMBL/GenBank/DDBJ whole genome shotgun (WGS) entry which is preliminary data.</text>
</comment>
<sequence length="175" mass="18346">MPRSDARLNRERILDAARTVLGAGGEPSMNAVAKAAGIGPGTLYRHFPTRDDLVTAVFRADVDELAAAVGPLLEQHGPLEALDRWLVLVVERVHARAGLADTLAGAEASALYAVVRDALAELLRAGIGAGQVRAEPDPDDVVLVVGLLCRADVTPERAARLVDLLLHGLAARTAA</sequence>
<dbReference type="Proteomes" id="UP001369736">
    <property type="component" value="Unassembled WGS sequence"/>
</dbReference>
<dbReference type="SUPFAM" id="SSF46689">
    <property type="entry name" value="Homeodomain-like"/>
    <property type="match status" value="1"/>
</dbReference>
<evidence type="ECO:0000256" key="3">
    <source>
        <dbReference type="ARBA" id="ARBA00023163"/>
    </source>
</evidence>
<dbReference type="PANTHER" id="PTHR30055">
    <property type="entry name" value="HTH-TYPE TRANSCRIPTIONAL REGULATOR RUTR"/>
    <property type="match status" value="1"/>
</dbReference>
<dbReference type="InterPro" id="IPR001647">
    <property type="entry name" value="HTH_TetR"/>
</dbReference>
<keyword evidence="3" id="KW-0804">Transcription</keyword>
<dbReference type="InterPro" id="IPR009057">
    <property type="entry name" value="Homeodomain-like_sf"/>
</dbReference>